<reference evidence="2" key="2">
    <citation type="submission" date="2023-05" db="EMBL/GenBank/DDBJ databases">
        <authorList>
            <consortium name="Lawrence Berkeley National Laboratory"/>
            <person name="Steindorff A."/>
            <person name="Hensen N."/>
            <person name="Bonometti L."/>
            <person name="Westerberg I."/>
            <person name="Brannstrom I.O."/>
            <person name="Guillou S."/>
            <person name="Cros-Aarteil S."/>
            <person name="Calhoun S."/>
            <person name="Haridas S."/>
            <person name="Kuo A."/>
            <person name="Mondo S."/>
            <person name="Pangilinan J."/>
            <person name="Riley R."/>
            <person name="Labutti K."/>
            <person name="Andreopoulos B."/>
            <person name="Lipzen A."/>
            <person name="Chen C."/>
            <person name="Yanf M."/>
            <person name="Daum C."/>
            <person name="Ng V."/>
            <person name="Clum A."/>
            <person name="Ohm R."/>
            <person name="Martin F."/>
            <person name="Silar P."/>
            <person name="Natvig D."/>
            <person name="Lalanne C."/>
            <person name="Gautier V."/>
            <person name="Ament-Velasquez S.L."/>
            <person name="Kruys A."/>
            <person name="Hutchinson M.I."/>
            <person name="Powell A.J."/>
            <person name="Barry K."/>
            <person name="Miller A.N."/>
            <person name="Grigoriev I.V."/>
            <person name="Debuchy R."/>
            <person name="Gladieux P."/>
            <person name="Thoren M.H."/>
            <person name="Johannesson H."/>
        </authorList>
    </citation>
    <scope>NUCLEOTIDE SEQUENCE</scope>
    <source>
        <strain evidence="2">CBS 103.79</strain>
    </source>
</reference>
<dbReference type="Gene3D" id="1.20.1280.50">
    <property type="match status" value="1"/>
</dbReference>
<comment type="caution">
    <text evidence="2">The sequence shown here is derived from an EMBL/GenBank/DDBJ whole genome shotgun (WGS) entry which is preliminary data.</text>
</comment>
<feature type="non-terminal residue" evidence="2">
    <location>
        <position position="202"/>
    </location>
</feature>
<dbReference type="Pfam" id="PF12937">
    <property type="entry name" value="F-box-like"/>
    <property type="match status" value="1"/>
</dbReference>
<dbReference type="InterPro" id="IPR001810">
    <property type="entry name" value="F-box_dom"/>
</dbReference>
<proteinExistence type="predicted"/>
<accession>A0AAN6RP82</accession>
<evidence type="ECO:0000259" key="1">
    <source>
        <dbReference type="Pfam" id="PF12937"/>
    </source>
</evidence>
<keyword evidence="3" id="KW-1185">Reference proteome</keyword>
<reference evidence="2" key="1">
    <citation type="journal article" date="2023" name="Mol. Phylogenet. Evol.">
        <title>Genome-scale phylogeny and comparative genomics of the fungal order Sordariales.</title>
        <authorList>
            <person name="Hensen N."/>
            <person name="Bonometti L."/>
            <person name="Westerberg I."/>
            <person name="Brannstrom I.O."/>
            <person name="Guillou S."/>
            <person name="Cros-Aarteil S."/>
            <person name="Calhoun S."/>
            <person name="Haridas S."/>
            <person name="Kuo A."/>
            <person name="Mondo S."/>
            <person name="Pangilinan J."/>
            <person name="Riley R."/>
            <person name="LaButti K."/>
            <person name="Andreopoulos B."/>
            <person name="Lipzen A."/>
            <person name="Chen C."/>
            <person name="Yan M."/>
            <person name="Daum C."/>
            <person name="Ng V."/>
            <person name="Clum A."/>
            <person name="Steindorff A."/>
            <person name="Ohm R.A."/>
            <person name="Martin F."/>
            <person name="Silar P."/>
            <person name="Natvig D.O."/>
            <person name="Lalanne C."/>
            <person name="Gautier V."/>
            <person name="Ament-Velasquez S.L."/>
            <person name="Kruys A."/>
            <person name="Hutchinson M.I."/>
            <person name="Powell A.J."/>
            <person name="Barry K."/>
            <person name="Miller A.N."/>
            <person name="Grigoriev I.V."/>
            <person name="Debuchy R."/>
            <person name="Gladieux P."/>
            <person name="Hiltunen Thoren M."/>
            <person name="Johannesson H."/>
        </authorList>
    </citation>
    <scope>NUCLEOTIDE SEQUENCE</scope>
    <source>
        <strain evidence="2">CBS 103.79</strain>
    </source>
</reference>
<feature type="domain" description="F-box" evidence="1">
    <location>
        <begin position="11"/>
        <end position="73"/>
    </location>
</feature>
<gene>
    <name evidence="2" type="ORF">C8A05DRAFT_19551</name>
</gene>
<dbReference type="AlphaFoldDB" id="A0AAN6RP82"/>
<name>A0AAN6RP82_9PEZI</name>
<dbReference type="Proteomes" id="UP001303889">
    <property type="component" value="Unassembled WGS sequence"/>
</dbReference>
<evidence type="ECO:0000313" key="3">
    <source>
        <dbReference type="Proteomes" id="UP001303889"/>
    </source>
</evidence>
<organism evidence="2 3">
    <name type="scientific">Staphylotrichum tortipilum</name>
    <dbReference type="NCBI Taxonomy" id="2831512"/>
    <lineage>
        <taxon>Eukaryota</taxon>
        <taxon>Fungi</taxon>
        <taxon>Dikarya</taxon>
        <taxon>Ascomycota</taxon>
        <taxon>Pezizomycotina</taxon>
        <taxon>Sordariomycetes</taxon>
        <taxon>Sordariomycetidae</taxon>
        <taxon>Sordariales</taxon>
        <taxon>Chaetomiaceae</taxon>
        <taxon>Staphylotrichum</taxon>
    </lineage>
</organism>
<protein>
    <recommendedName>
        <fullName evidence="1">F-box domain-containing protein</fullName>
    </recommendedName>
</protein>
<sequence>MAPDKPPITADDLPPELLAQIFEAAAGPVPSDHRLHDQPAASMLRNPHHPLKDISLVCRRWHALTAPILFRHVVWPLPEVDPLLAQPLQGADPVNGIPLLAFLHSSDLARHVVSFTIIISKHLSPAIPTALVTLLDEDRDDPDWIWNTLFSLTDPLKLTLIATPEALATLFRFQLYADTDLFPDERLHLFSLSLDSHTTPPP</sequence>
<evidence type="ECO:0000313" key="2">
    <source>
        <dbReference type="EMBL" id="KAK3897739.1"/>
    </source>
</evidence>
<dbReference type="EMBL" id="MU856080">
    <property type="protein sequence ID" value="KAK3897739.1"/>
    <property type="molecule type" value="Genomic_DNA"/>
</dbReference>